<dbReference type="OrthoDB" id="425681at2759"/>
<name>A0A4C1XI59_EUMVA</name>
<organism evidence="1 2">
    <name type="scientific">Eumeta variegata</name>
    <name type="common">Bagworm moth</name>
    <name type="synonym">Eumeta japonica</name>
    <dbReference type="NCBI Taxonomy" id="151549"/>
    <lineage>
        <taxon>Eukaryota</taxon>
        <taxon>Metazoa</taxon>
        <taxon>Ecdysozoa</taxon>
        <taxon>Arthropoda</taxon>
        <taxon>Hexapoda</taxon>
        <taxon>Insecta</taxon>
        <taxon>Pterygota</taxon>
        <taxon>Neoptera</taxon>
        <taxon>Endopterygota</taxon>
        <taxon>Lepidoptera</taxon>
        <taxon>Glossata</taxon>
        <taxon>Ditrysia</taxon>
        <taxon>Tineoidea</taxon>
        <taxon>Psychidae</taxon>
        <taxon>Oiketicinae</taxon>
        <taxon>Eumeta</taxon>
    </lineage>
</organism>
<reference evidence="1 2" key="1">
    <citation type="journal article" date="2019" name="Commun. Biol.">
        <title>The bagworm genome reveals a unique fibroin gene that provides high tensile strength.</title>
        <authorList>
            <person name="Kono N."/>
            <person name="Nakamura H."/>
            <person name="Ohtoshi R."/>
            <person name="Tomita M."/>
            <person name="Numata K."/>
            <person name="Arakawa K."/>
        </authorList>
    </citation>
    <scope>NUCLEOTIDE SEQUENCE [LARGE SCALE GENOMIC DNA]</scope>
</reference>
<keyword evidence="2" id="KW-1185">Reference proteome</keyword>
<dbReference type="Proteomes" id="UP000299102">
    <property type="component" value="Unassembled WGS sequence"/>
</dbReference>
<dbReference type="EMBL" id="BGZK01000826">
    <property type="protein sequence ID" value="GBP61917.1"/>
    <property type="molecule type" value="Genomic_DNA"/>
</dbReference>
<evidence type="ECO:0000313" key="2">
    <source>
        <dbReference type="Proteomes" id="UP000299102"/>
    </source>
</evidence>
<evidence type="ECO:0000313" key="1">
    <source>
        <dbReference type="EMBL" id="GBP61917.1"/>
    </source>
</evidence>
<proteinExistence type="predicted"/>
<comment type="caution">
    <text evidence="1">The sequence shown here is derived from an EMBL/GenBank/DDBJ whole genome shotgun (WGS) entry which is preliminary data.</text>
</comment>
<gene>
    <name evidence="1" type="ORF">EVAR_41732_1</name>
</gene>
<dbReference type="AlphaFoldDB" id="A0A4C1XI59"/>
<accession>A0A4C1XI59</accession>
<sequence>MYDSENWVWRKKNEIRINAVEMRPLRSTCGVSRKDSCRNSDVRKRFGFKEDVVTRVERAASDVTKGGRLSFTLKSADQNFTFTSRRRDVNNERLSEVSRAPV</sequence>
<protein>
    <submittedName>
        <fullName evidence="1">Uncharacterized protein</fullName>
    </submittedName>
</protein>